<keyword evidence="1" id="KW-0819">tRNA processing</keyword>
<dbReference type="OrthoDB" id="3180714at2759"/>
<evidence type="ECO:0000256" key="3">
    <source>
        <dbReference type="SAM" id="MobiDB-lite"/>
    </source>
</evidence>
<evidence type="ECO:0008006" key="8">
    <source>
        <dbReference type="Google" id="ProtNLM"/>
    </source>
</evidence>
<dbReference type="PANTHER" id="PTHR11079:SF156">
    <property type="entry name" value="INACTIVE TRNA-SPECIFIC ADENOSINE DEAMINASE-LIKE PROTEIN 3-RELATED"/>
    <property type="match status" value="1"/>
</dbReference>
<evidence type="ECO:0000256" key="1">
    <source>
        <dbReference type="ARBA" id="ARBA00022694"/>
    </source>
</evidence>
<feature type="compositionally biased region" description="Polar residues" evidence="3">
    <location>
        <begin position="41"/>
        <end position="52"/>
    </location>
</feature>
<organism evidence="6 7">
    <name type="scientific">Tilletiopsis washingtonensis</name>
    <dbReference type="NCBI Taxonomy" id="58919"/>
    <lineage>
        <taxon>Eukaryota</taxon>
        <taxon>Fungi</taxon>
        <taxon>Dikarya</taxon>
        <taxon>Basidiomycota</taxon>
        <taxon>Ustilaginomycotina</taxon>
        <taxon>Exobasidiomycetes</taxon>
        <taxon>Entylomatales</taxon>
        <taxon>Entylomatales incertae sedis</taxon>
        <taxon>Tilletiopsis</taxon>
    </lineage>
</organism>
<dbReference type="PROSITE" id="PS50280">
    <property type="entry name" value="SET"/>
    <property type="match status" value="1"/>
</dbReference>
<dbReference type="Pfam" id="PF00856">
    <property type="entry name" value="SET"/>
    <property type="match status" value="1"/>
</dbReference>
<dbReference type="Gene3D" id="2.170.270.10">
    <property type="entry name" value="SET domain"/>
    <property type="match status" value="1"/>
</dbReference>
<dbReference type="AlphaFoldDB" id="A0A316Z3G9"/>
<dbReference type="GeneID" id="37268556"/>
<feature type="domain" description="SET" evidence="4">
    <location>
        <begin position="102"/>
        <end position="216"/>
    </location>
</feature>
<dbReference type="RefSeq" id="XP_025596418.1">
    <property type="nucleotide sequence ID" value="XM_025741012.1"/>
</dbReference>
<dbReference type="SUPFAM" id="SSF53927">
    <property type="entry name" value="Cytidine deaminase-like"/>
    <property type="match status" value="1"/>
</dbReference>
<dbReference type="CDD" id="cd01285">
    <property type="entry name" value="nucleoside_deaminase"/>
    <property type="match status" value="1"/>
</dbReference>
<evidence type="ECO:0000259" key="5">
    <source>
        <dbReference type="PROSITE" id="PS51747"/>
    </source>
</evidence>
<dbReference type="Gene3D" id="3.40.140.10">
    <property type="entry name" value="Cytidine Deaminase, domain 2"/>
    <property type="match status" value="1"/>
</dbReference>
<dbReference type="InterPro" id="IPR016193">
    <property type="entry name" value="Cytidine_deaminase-like"/>
</dbReference>
<dbReference type="SUPFAM" id="SSF82199">
    <property type="entry name" value="SET domain"/>
    <property type="match status" value="1"/>
</dbReference>
<dbReference type="InterPro" id="IPR001214">
    <property type="entry name" value="SET_dom"/>
</dbReference>
<dbReference type="CDD" id="cd10540">
    <property type="entry name" value="SET_SpSet7-like"/>
    <property type="match status" value="1"/>
</dbReference>
<evidence type="ECO:0000313" key="6">
    <source>
        <dbReference type="EMBL" id="PWN96139.1"/>
    </source>
</evidence>
<name>A0A316Z3G9_9BASI</name>
<dbReference type="Pfam" id="PF00383">
    <property type="entry name" value="dCMP_cyt_deam_1"/>
    <property type="match status" value="1"/>
</dbReference>
<gene>
    <name evidence="6" type="ORF">FA09DRAFT_321241</name>
</gene>
<keyword evidence="7" id="KW-1185">Reference proteome</keyword>
<dbReference type="PANTHER" id="PTHR11079">
    <property type="entry name" value="CYTOSINE DEAMINASE FAMILY MEMBER"/>
    <property type="match status" value="1"/>
</dbReference>
<dbReference type="GO" id="GO:0008033">
    <property type="term" value="P:tRNA processing"/>
    <property type="evidence" value="ECO:0007669"/>
    <property type="project" value="UniProtKB-KW"/>
</dbReference>
<protein>
    <recommendedName>
        <fullName evidence="8">SET domain-containing protein</fullName>
    </recommendedName>
</protein>
<comment type="similarity">
    <text evidence="2">Belongs to the cytidine and deoxycytidylate deaminase family. ADAT3 subfamily.</text>
</comment>
<dbReference type="InterPro" id="IPR002125">
    <property type="entry name" value="CMP_dCMP_dom"/>
</dbReference>
<dbReference type="PROSITE" id="PS51747">
    <property type="entry name" value="CYT_DCMP_DEAMINASES_2"/>
    <property type="match status" value="1"/>
</dbReference>
<feature type="domain" description="CMP/dCMP-type deaminase" evidence="5">
    <location>
        <begin position="459"/>
        <end position="595"/>
    </location>
</feature>
<dbReference type="STRING" id="58919.A0A316Z3G9"/>
<accession>A0A316Z3G9</accession>
<dbReference type="EMBL" id="KZ819300">
    <property type="protein sequence ID" value="PWN96139.1"/>
    <property type="molecule type" value="Genomic_DNA"/>
</dbReference>
<dbReference type="InterPro" id="IPR046341">
    <property type="entry name" value="SET_dom_sf"/>
</dbReference>
<reference evidence="6 7" key="1">
    <citation type="journal article" date="2018" name="Mol. Biol. Evol.">
        <title>Broad Genomic Sampling Reveals a Smut Pathogenic Ancestry of the Fungal Clade Ustilaginomycotina.</title>
        <authorList>
            <person name="Kijpornyongpan T."/>
            <person name="Mondo S.J."/>
            <person name="Barry K."/>
            <person name="Sandor L."/>
            <person name="Lee J."/>
            <person name="Lipzen A."/>
            <person name="Pangilinan J."/>
            <person name="LaButti K."/>
            <person name="Hainaut M."/>
            <person name="Henrissat B."/>
            <person name="Grigoriev I.V."/>
            <person name="Spatafora J.W."/>
            <person name="Aime M.C."/>
        </authorList>
    </citation>
    <scope>NUCLEOTIDE SEQUENCE [LARGE SCALE GENOMIC DNA]</scope>
    <source>
        <strain evidence="6 7">MCA 4186</strain>
    </source>
</reference>
<dbReference type="GO" id="GO:0005634">
    <property type="term" value="C:nucleus"/>
    <property type="evidence" value="ECO:0007669"/>
    <property type="project" value="TreeGrafter"/>
</dbReference>
<proteinExistence type="inferred from homology"/>
<dbReference type="GO" id="GO:0052717">
    <property type="term" value="F:tRNA-specific adenosine-34 deaminase activity"/>
    <property type="evidence" value="ECO:0007669"/>
    <property type="project" value="TreeGrafter"/>
</dbReference>
<evidence type="ECO:0000259" key="4">
    <source>
        <dbReference type="PROSITE" id="PS50280"/>
    </source>
</evidence>
<dbReference type="Proteomes" id="UP000245946">
    <property type="component" value="Unassembled WGS sequence"/>
</dbReference>
<evidence type="ECO:0000256" key="2">
    <source>
        <dbReference type="ARBA" id="ARBA00038160"/>
    </source>
</evidence>
<dbReference type="GO" id="GO:0005737">
    <property type="term" value="C:cytoplasm"/>
    <property type="evidence" value="ECO:0007669"/>
    <property type="project" value="TreeGrafter"/>
</dbReference>
<feature type="region of interest" description="Disordered" evidence="3">
    <location>
        <begin position="1"/>
        <end position="94"/>
    </location>
</feature>
<sequence>MPSAPQHAPSSSSSGARTSAAGPVKQAPGRNGLHGTGSAQGDGESTTASSLNGIAHSNGHGLAPEPPTNARLGISPTGVQHGAAHTNGSGSSYPAATPHLNSLIAIRAAPGAGRGVYAARALPVGTLLEVSPVLVFPADEYARHGRFTQLDCYTFVWQRRGAAGSDMAIALGIGSLFNHAPHLPNVSYTLDHATHSIRYTLMRAVSAGDELCISYGVGRMWWETDAPADDAASEPSEDELLRLSLDSDDEGDAGASKTQGISEANGHAATSQLAPGAPSKLWRITTAIDPLHAPLETVPAWVVDVEPRKTAIFGQFLRRLQQHPHFTEHAPETTKHLRQFRRTSPRASDQHDGAAAGIQALICTQRDLPERATLVALMDELNARDFTIAGAEPTPQLRDVPIDPAPCKARSAEWSALWPVGIRPSVNGSSSSVLPSGSTYNGLVDRDADAAAWNAENTEWARQAMLRCVGLARQAKAKGELPIAAFVTTPIQPPPWASTCPPATSGRIEAEAHDTRISERNPMKHAVTNAIKYVARIRAASPSRAPVSNGQDYLLNSLALFTTHEPCMSCCMALVHSRVRSLYFLRAAPGAGGCCGALGRRCVGGEDGGPYVIQEQSGLNHRFDVWRWRGGLEHEGDEPELDALLHITGLDP</sequence>
<feature type="compositionally biased region" description="Low complexity" evidence="3">
    <location>
        <begin position="1"/>
        <end position="23"/>
    </location>
</feature>
<evidence type="ECO:0000313" key="7">
    <source>
        <dbReference type="Proteomes" id="UP000245946"/>
    </source>
</evidence>